<evidence type="ECO:0000259" key="4">
    <source>
        <dbReference type="Pfam" id="PF00326"/>
    </source>
</evidence>
<dbReference type="Pfam" id="PF07676">
    <property type="entry name" value="PD40"/>
    <property type="match status" value="4"/>
</dbReference>
<dbReference type="AlphaFoldDB" id="C1F1C5"/>
<sequence>MLKFRAGLFVLSFALAAAPVLAQAPATPHPMTIDDAFRVQNVGSPRVSPDGKWIVYTVSSTDLKADKRTTDLWMVGWDGKQDMQLTFGYDGSTSSPEFSPDGRSISFLSGRKGTAKGTQVWVLDRRGGEARQLTDVKKGDLENYAWSPDSKELLLTIHTGGTVSANDFNDPGKHKLIPPIVMTRYHFKQDVEGYLTADDHTYLYLYDIATGKMEKLTAGKQYNESDGVWSPDGKEIAFVSNHTAEPDRNINTDIFVVAAKHGAEPRQLTHYTGADAGPLSWSPDGKLIAFLRGGHVKYWQYQENHLGVIAADGSSPARILTSKFDRPVHSPQFSSDGKSIMVLVTDDRNRYPASVDVATGAVHRLVATEGVSWAHAEKAGHEALLWTTDTEPGEVYALSQGHLRELTHHNAKLLSELELSKSENISALSKDGTRIDGLLTLPVNKSEAKPYPLLVFIHGGPQGQDAHEFNTIPQLFAARGWAVLNVNYRGSNGRGLAFQRAIWANWGVLEVQDVQACVHKVIQEGIADPNRMGVGGWSYGGIMTDFMIASTNEFKAASSGAGTGDPLALYGVDEYGNQYNFELGEPWKDLNTYIKIGYPFFHADRIHTPTLFMGGTSDFNVPVVAGEQMYLALQTLHVPSALIVYPQQFHGFTDPTYIRDRYQYWFNWYDKWVLGKDVKLSYLPWAKKDKDKDKKK</sequence>
<reference evidence="5 6" key="1">
    <citation type="journal article" date="2009" name="Appl. Environ. Microbiol.">
        <title>Three genomes from the phylum Acidobacteria provide insight into the lifestyles of these microorganisms in soils.</title>
        <authorList>
            <person name="Ward N.L."/>
            <person name="Challacombe J.F."/>
            <person name="Janssen P.H."/>
            <person name="Henrissat B."/>
            <person name="Coutinho P.M."/>
            <person name="Wu M."/>
            <person name="Xie G."/>
            <person name="Haft D.H."/>
            <person name="Sait M."/>
            <person name="Badger J."/>
            <person name="Barabote R.D."/>
            <person name="Bradley B."/>
            <person name="Brettin T.S."/>
            <person name="Brinkac L.M."/>
            <person name="Bruce D."/>
            <person name="Creasy T."/>
            <person name="Daugherty S.C."/>
            <person name="Davidsen T.M."/>
            <person name="DeBoy R.T."/>
            <person name="Detter J.C."/>
            <person name="Dodson R.J."/>
            <person name="Durkin A.S."/>
            <person name="Ganapathy A."/>
            <person name="Gwinn-Giglio M."/>
            <person name="Han C.S."/>
            <person name="Khouri H."/>
            <person name="Kiss H."/>
            <person name="Kothari S.P."/>
            <person name="Madupu R."/>
            <person name="Nelson K.E."/>
            <person name="Nelson W.C."/>
            <person name="Paulsen I."/>
            <person name="Penn K."/>
            <person name="Ren Q."/>
            <person name="Rosovitz M.J."/>
            <person name="Selengut J.D."/>
            <person name="Shrivastava S."/>
            <person name="Sullivan S.A."/>
            <person name="Tapia R."/>
            <person name="Thompson L.S."/>
            <person name="Watkins K.L."/>
            <person name="Yang Q."/>
            <person name="Yu C."/>
            <person name="Zafar N."/>
            <person name="Zhou L."/>
            <person name="Kuske C.R."/>
        </authorList>
    </citation>
    <scope>NUCLEOTIDE SEQUENCE [LARGE SCALE GENOMIC DNA]</scope>
    <source>
        <strain evidence="6">ATCC 51196 / DSM 11244 / BCRC 80197 / JCM 7670 / NBRC 15755 / NCIMB 13165 / 161</strain>
    </source>
</reference>
<dbReference type="SUPFAM" id="SSF53474">
    <property type="entry name" value="alpha/beta-Hydrolases"/>
    <property type="match status" value="1"/>
</dbReference>
<dbReference type="eggNOG" id="COG0823">
    <property type="taxonomic scope" value="Bacteria"/>
</dbReference>
<dbReference type="Proteomes" id="UP000002207">
    <property type="component" value="Chromosome"/>
</dbReference>
<dbReference type="PANTHER" id="PTHR42776">
    <property type="entry name" value="SERINE PEPTIDASE S9 FAMILY MEMBER"/>
    <property type="match status" value="1"/>
</dbReference>
<gene>
    <name evidence="5" type="ordered locus">ACP_2431</name>
</gene>
<keyword evidence="1 5" id="KW-0378">Hydrolase</keyword>
<dbReference type="PANTHER" id="PTHR42776:SF27">
    <property type="entry name" value="DIPEPTIDYL PEPTIDASE FAMILY MEMBER 6"/>
    <property type="match status" value="1"/>
</dbReference>
<dbReference type="InterPro" id="IPR011042">
    <property type="entry name" value="6-blade_b-propeller_TolB-like"/>
</dbReference>
<protein>
    <submittedName>
        <fullName evidence="5">Peptidase, S9A/B/C family</fullName>
        <ecNumber evidence="5">3.4.-.-</ecNumber>
    </submittedName>
</protein>
<dbReference type="EC" id="3.4.-.-" evidence="5"/>
<feature type="chain" id="PRO_5002909213" evidence="3">
    <location>
        <begin position="23"/>
        <end position="696"/>
    </location>
</feature>
<dbReference type="InterPro" id="IPR029058">
    <property type="entry name" value="AB_hydrolase_fold"/>
</dbReference>
<dbReference type="Gene3D" id="2.120.10.30">
    <property type="entry name" value="TolB, C-terminal domain"/>
    <property type="match status" value="2"/>
</dbReference>
<dbReference type="HOGENOM" id="CLU_008615_2_1_0"/>
<dbReference type="STRING" id="240015.ACP_2431"/>
<dbReference type="eggNOG" id="COG1506">
    <property type="taxonomic scope" value="Bacteria"/>
</dbReference>
<dbReference type="EMBL" id="CP001472">
    <property type="protein sequence ID" value="ACO33344.1"/>
    <property type="molecule type" value="Genomic_DNA"/>
</dbReference>
<dbReference type="InterPro" id="IPR011659">
    <property type="entry name" value="WD40"/>
</dbReference>
<keyword evidence="2" id="KW-0645">Protease</keyword>
<evidence type="ECO:0000313" key="6">
    <source>
        <dbReference type="Proteomes" id="UP000002207"/>
    </source>
</evidence>
<dbReference type="SUPFAM" id="SSF82171">
    <property type="entry name" value="DPP6 N-terminal domain-like"/>
    <property type="match status" value="1"/>
</dbReference>
<evidence type="ECO:0000313" key="5">
    <source>
        <dbReference type="EMBL" id="ACO33344.1"/>
    </source>
</evidence>
<dbReference type="Gene3D" id="3.40.50.1820">
    <property type="entry name" value="alpha/beta hydrolase"/>
    <property type="match status" value="1"/>
</dbReference>
<keyword evidence="2" id="KW-0720">Serine protease</keyword>
<evidence type="ECO:0000256" key="2">
    <source>
        <dbReference type="ARBA" id="ARBA00022825"/>
    </source>
</evidence>
<name>C1F1C5_ACIC5</name>
<proteinExistence type="predicted"/>
<organism evidence="5 6">
    <name type="scientific">Acidobacterium capsulatum (strain ATCC 51196 / DSM 11244 / BCRC 80197 / JCM 7670 / NBRC 15755 / NCIMB 13165 / 161)</name>
    <dbReference type="NCBI Taxonomy" id="240015"/>
    <lineage>
        <taxon>Bacteria</taxon>
        <taxon>Pseudomonadati</taxon>
        <taxon>Acidobacteriota</taxon>
        <taxon>Terriglobia</taxon>
        <taxon>Terriglobales</taxon>
        <taxon>Acidobacteriaceae</taxon>
        <taxon>Acidobacterium</taxon>
    </lineage>
</organism>
<feature type="domain" description="Peptidase S9 prolyl oligopeptidase catalytic" evidence="4">
    <location>
        <begin position="469"/>
        <end position="673"/>
    </location>
</feature>
<keyword evidence="3" id="KW-0732">Signal</keyword>
<keyword evidence="6" id="KW-1185">Reference proteome</keyword>
<dbReference type="GO" id="GO:0006508">
    <property type="term" value="P:proteolysis"/>
    <property type="evidence" value="ECO:0007669"/>
    <property type="project" value="InterPro"/>
</dbReference>
<evidence type="ECO:0000256" key="3">
    <source>
        <dbReference type="SAM" id="SignalP"/>
    </source>
</evidence>
<feature type="signal peptide" evidence="3">
    <location>
        <begin position="1"/>
        <end position="22"/>
    </location>
</feature>
<accession>C1F1C5</accession>
<dbReference type="GO" id="GO:0004252">
    <property type="term" value="F:serine-type endopeptidase activity"/>
    <property type="evidence" value="ECO:0007669"/>
    <property type="project" value="TreeGrafter"/>
</dbReference>
<evidence type="ECO:0000256" key="1">
    <source>
        <dbReference type="ARBA" id="ARBA00022801"/>
    </source>
</evidence>
<dbReference type="InParanoid" id="C1F1C5"/>
<dbReference type="InterPro" id="IPR001375">
    <property type="entry name" value="Peptidase_S9_cat"/>
</dbReference>
<dbReference type="Pfam" id="PF00326">
    <property type="entry name" value="Peptidase_S9"/>
    <property type="match status" value="1"/>
</dbReference>
<dbReference type="KEGG" id="aca:ACP_2431"/>